<organism evidence="1 3">
    <name type="scientific">Mycena albidolilacea</name>
    <dbReference type="NCBI Taxonomy" id="1033008"/>
    <lineage>
        <taxon>Eukaryota</taxon>
        <taxon>Fungi</taxon>
        <taxon>Dikarya</taxon>
        <taxon>Basidiomycota</taxon>
        <taxon>Agaricomycotina</taxon>
        <taxon>Agaricomycetes</taxon>
        <taxon>Agaricomycetidae</taxon>
        <taxon>Agaricales</taxon>
        <taxon>Marasmiineae</taxon>
        <taxon>Mycenaceae</taxon>
        <taxon>Mycena</taxon>
    </lineage>
</organism>
<comment type="caution">
    <text evidence="1">The sequence shown here is derived from an EMBL/GenBank/DDBJ whole genome shotgun (WGS) entry which is preliminary data.</text>
</comment>
<dbReference type="EMBL" id="JARIHO010000019">
    <property type="protein sequence ID" value="KAJ7347531.1"/>
    <property type="molecule type" value="Genomic_DNA"/>
</dbReference>
<evidence type="ECO:0000313" key="2">
    <source>
        <dbReference type="EMBL" id="KAJ7347531.1"/>
    </source>
</evidence>
<accession>A0AAD6Z390</accession>
<sequence length="155" mass="16932">MSLMSARRLLPATDTTSNEWAPPTCALRSVLRRHGGLRICVLLRMGNGREVPGTHHSAARQWLRAYRITLTLTLAATDRHPSLPTLPQPVRGRCEREGCMCGIPRSAGALPCTSQWLLYRPYAAPASAGVSQTSRPARCRCPAAQKLRVHLAAAQ</sequence>
<dbReference type="EMBL" id="JARIHO010000098">
    <property type="protein sequence ID" value="KAJ7304908.1"/>
    <property type="molecule type" value="Genomic_DNA"/>
</dbReference>
<dbReference type="AlphaFoldDB" id="A0AAD6Z390"/>
<dbReference type="Proteomes" id="UP001218218">
    <property type="component" value="Unassembled WGS sequence"/>
</dbReference>
<protein>
    <submittedName>
        <fullName evidence="1">Uncharacterized protein</fullName>
    </submittedName>
</protein>
<proteinExistence type="predicted"/>
<reference evidence="1" key="1">
    <citation type="submission" date="2023-03" db="EMBL/GenBank/DDBJ databases">
        <title>Massive genome expansion in bonnet fungi (Mycena s.s.) driven by repeated elements and novel gene families across ecological guilds.</title>
        <authorList>
            <consortium name="Lawrence Berkeley National Laboratory"/>
            <person name="Harder C.B."/>
            <person name="Miyauchi S."/>
            <person name="Viragh M."/>
            <person name="Kuo A."/>
            <person name="Thoen E."/>
            <person name="Andreopoulos B."/>
            <person name="Lu D."/>
            <person name="Skrede I."/>
            <person name="Drula E."/>
            <person name="Henrissat B."/>
            <person name="Morin E."/>
            <person name="Kohler A."/>
            <person name="Barry K."/>
            <person name="LaButti K."/>
            <person name="Morin E."/>
            <person name="Salamov A."/>
            <person name="Lipzen A."/>
            <person name="Mereny Z."/>
            <person name="Hegedus B."/>
            <person name="Baldrian P."/>
            <person name="Stursova M."/>
            <person name="Weitz H."/>
            <person name="Taylor A."/>
            <person name="Grigoriev I.V."/>
            <person name="Nagy L.G."/>
            <person name="Martin F."/>
            <person name="Kauserud H."/>
        </authorList>
    </citation>
    <scope>NUCLEOTIDE SEQUENCE</scope>
    <source>
        <strain evidence="1">CBHHK002</strain>
    </source>
</reference>
<evidence type="ECO:0000313" key="1">
    <source>
        <dbReference type="EMBL" id="KAJ7304908.1"/>
    </source>
</evidence>
<evidence type="ECO:0000313" key="3">
    <source>
        <dbReference type="Proteomes" id="UP001218218"/>
    </source>
</evidence>
<gene>
    <name evidence="1" type="ORF">DFH08DRAFT_521220</name>
    <name evidence="2" type="ORF">DFH08DRAFT_868208</name>
</gene>
<keyword evidence="3" id="KW-1185">Reference proteome</keyword>
<name>A0AAD6Z390_9AGAR</name>